<dbReference type="EMBL" id="WUUS01000004">
    <property type="protein sequence ID" value="MXR41142.1"/>
    <property type="molecule type" value="Genomic_DNA"/>
</dbReference>
<evidence type="ECO:0000313" key="7">
    <source>
        <dbReference type="EMBL" id="MXR41142.1"/>
    </source>
</evidence>
<feature type="transmembrane region" description="Helical" evidence="5">
    <location>
        <begin position="249"/>
        <end position="269"/>
    </location>
</feature>
<feature type="transmembrane region" description="Helical" evidence="5">
    <location>
        <begin position="219"/>
        <end position="242"/>
    </location>
</feature>
<keyword evidence="8" id="KW-1185">Reference proteome</keyword>
<evidence type="ECO:0000313" key="8">
    <source>
        <dbReference type="Proteomes" id="UP000437065"/>
    </source>
</evidence>
<feature type="transmembrane region" description="Helical" evidence="5">
    <location>
        <begin position="6"/>
        <end position="27"/>
    </location>
</feature>
<dbReference type="Pfam" id="PF00892">
    <property type="entry name" value="EamA"/>
    <property type="match status" value="2"/>
</dbReference>
<comment type="caution">
    <text evidence="7">The sequence shown here is derived from an EMBL/GenBank/DDBJ whole genome shotgun (WGS) entry which is preliminary data.</text>
</comment>
<protein>
    <submittedName>
        <fullName evidence="7">EamA family transporter</fullName>
    </submittedName>
</protein>
<dbReference type="Proteomes" id="UP000437065">
    <property type="component" value="Unassembled WGS sequence"/>
</dbReference>
<feature type="transmembrane region" description="Helical" evidence="5">
    <location>
        <begin position="275"/>
        <end position="294"/>
    </location>
</feature>
<evidence type="ECO:0000256" key="4">
    <source>
        <dbReference type="ARBA" id="ARBA00023136"/>
    </source>
</evidence>
<dbReference type="InterPro" id="IPR050638">
    <property type="entry name" value="AA-Vitamin_Transporters"/>
</dbReference>
<evidence type="ECO:0000256" key="5">
    <source>
        <dbReference type="SAM" id="Phobius"/>
    </source>
</evidence>
<name>A0A6B0SXV9_9EURY</name>
<keyword evidence="2 5" id="KW-0812">Transmembrane</keyword>
<dbReference type="PANTHER" id="PTHR32322:SF2">
    <property type="entry name" value="EAMA DOMAIN-CONTAINING PROTEIN"/>
    <property type="match status" value="1"/>
</dbReference>
<keyword evidence="4 5" id="KW-0472">Membrane</keyword>
<feature type="transmembrane region" description="Helical" evidence="5">
    <location>
        <begin position="104"/>
        <end position="124"/>
    </location>
</feature>
<evidence type="ECO:0000256" key="1">
    <source>
        <dbReference type="ARBA" id="ARBA00004141"/>
    </source>
</evidence>
<feature type="transmembrane region" description="Helical" evidence="5">
    <location>
        <begin position="77"/>
        <end position="97"/>
    </location>
</feature>
<feature type="transmembrane region" description="Helical" evidence="5">
    <location>
        <begin position="39"/>
        <end position="57"/>
    </location>
</feature>
<dbReference type="AlphaFoldDB" id="A0A6B0SXV9"/>
<evidence type="ECO:0000256" key="2">
    <source>
        <dbReference type="ARBA" id="ARBA00022692"/>
    </source>
</evidence>
<proteinExistence type="predicted"/>
<organism evidence="7 8">
    <name type="scientific">Halobaculum saliterrae</name>
    <dbReference type="NCBI Taxonomy" id="2073113"/>
    <lineage>
        <taxon>Archaea</taxon>
        <taxon>Methanobacteriati</taxon>
        <taxon>Methanobacteriota</taxon>
        <taxon>Stenosarchaea group</taxon>
        <taxon>Halobacteria</taxon>
        <taxon>Halobacteriales</taxon>
        <taxon>Haloferacaceae</taxon>
        <taxon>Halobaculum</taxon>
    </lineage>
</organism>
<dbReference type="PANTHER" id="PTHR32322">
    <property type="entry name" value="INNER MEMBRANE TRANSPORTER"/>
    <property type="match status" value="1"/>
</dbReference>
<evidence type="ECO:0000259" key="6">
    <source>
        <dbReference type="Pfam" id="PF00892"/>
    </source>
</evidence>
<feature type="domain" description="EamA" evidence="6">
    <location>
        <begin position="6"/>
        <end position="147"/>
    </location>
</feature>
<keyword evidence="3 5" id="KW-1133">Transmembrane helix</keyword>
<dbReference type="SUPFAM" id="SSF103481">
    <property type="entry name" value="Multidrug resistance efflux transporter EmrE"/>
    <property type="match status" value="2"/>
</dbReference>
<evidence type="ECO:0000256" key="3">
    <source>
        <dbReference type="ARBA" id="ARBA00022989"/>
    </source>
</evidence>
<dbReference type="GO" id="GO:0016020">
    <property type="term" value="C:membrane"/>
    <property type="evidence" value="ECO:0007669"/>
    <property type="project" value="UniProtKB-SubCell"/>
</dbReference>
<feature type="domain" description="EamA" evidence="6">
    <location>
        <begin position="158"/>
        <end position="291"/>
    </location>
</feature>
<dbReference type="OrthoDB" id="267946at2157"/>
<dbReference type="RefSeq" id="WP_159665069.1">
    <property type="nucleotide sequence ID" value="NZ_WUUS01000004.1"/>
</dbReference>
<feature type="transmembrane region" description="Helical" evidence="5">
    <location>
        <begin position="157"/>
        <end position="175"/>
    </location>
</feature>
<feature type="transmembrane region" description="Helical" evidence="5">
    <location>
        <begin position="187"/>
        <end position="207"/>
    </location>
</feature>
<gene>
    <name evidence="7" type="ORF">GRX01_07300</name>
</gene>
<comment type="subcellular location">
    <subcellularLocation>
        <location evidence="1">Membrane</location>
        <topology evidence="1">Multi-pass membrane protein</topology>
    </subcellularLocation>
</comment>
<accession>A0A6B0SXV9</accession>
<dbReference type="InterPro" id="IPR037185">
    <property type="entry name" value="EmrE-like"/>
</dbReference>
<dbReference type="InterPro" id="IPR000620">
    <property type="entry name" value="EamA_dom"/>
</dbReference>
<reference evidence="7 8" key="1">
    <citation type="submission" date="2019-12" db="EMBL/GenBank/DDBJ databases">
        <title>Isolation and characterization of three novel carbon monoxide-oxidizing members of Halobacteria from salione crusts and soils.</title>
        <authorList>
            <person name="Myers M.R."/>
            <person name="King G.M."/>
        </authorList>
    </citation>
    <scope>NUCLEOTIDE SEQUENCE [LARGE SCALE GENOMIC DNA]</scope>
    <source>
        <strain evidence="7 8">WSA2</strain>
    </source>
</reference>
<sequence length="295" mass="28777">MDSDTAGTLLVLASAAAFGTLGVLGAVAFRAGLSVPSALALRFAVGTLVLWGGLLGYRAVAGDDAPTLGLPTRETLTAVALGAVGYAGVSYGFFVGVERMSAGLATVLLYTYPLFVVALAATFLDEPVGARTVVAAGLTLGGVILISRGGASAFDPVGAAATVAAAGLYAAYIVVSRVTLETTDERVLTAYVAPAAAVSLAIVAALTDAITLPTTVTGWGAVVALGVVATAFAMVAFFAGLARVGAGRAGVLSTAEPAVAVALGAALLGEPVTPTIVAGGALVIVGVVLVRTAGE</sequence>